<feature type="region of interest" description="Disordered" evidence="1">
    <location>
        <begin position="66"/>
        <end position="102"/>
    </location>
</feature>
<feature type="region of interest" description="Disordered" evidence="1">
    <location>
        <begin position="1"/>
        <end position="24"/>
    </location>
</feature>
<evidence type="ECO:0000313" key="2">
    <source>
        <dbReference type="EMBL" id="CAD9132308.1"/>
    </source>
</evidence>
<organism evidence="2">
    <name type="scientific">Alexandrium catenella</name>
    <name type="common">Red tide dinoflagellate</name>
    <name type="synonym">Gonyaulax catenella</name>
    <dbReference type="NCBI Taxonomy" id="2925"/>
    <lineage>
        <taxon>Eukaryota</taxon>
        <taxon>Sar</taxon>
        <taxon>Alveolata</taxon>
        <taxon>Dinophyceae</taxon>
        <taxon>Gonyaulacales</taxon>
        <taxon>Pyrocystaceae</taxon>
        <taxon>Alexandrium</taxon>
    </lineage>
</organism>
<dbReference type="AlphaFoldDB" id="A0A7S1QF54"/>
<reference evidence="2" key="1">
    <citation type="submission" date="2021-01" db="EMBL/GenBank/DDBJ databases">
        <authorList>
            <person name="Corre E."/>
            <person name="Pelletier E."/>
            <person name="Niang G."/>
            <person name="Scheremetjew M."/>
            <person name="Finn R."/>
            <person name="Kale V."/>
            <person name="Holt S."/>
            <person name="Cochrane G."/>
            <person name="Meng A."/>
            <person name="Brown T."/>
            <person name="Cohen L."/>
        </authorList>
    </citation>
    <scope>NUCLEOTIDE SEQUENCE</scope>
    <source>
        <strain evidence="2">OF101</strain>
    </source>
</reference>
<name>A0A7S1QF54_ALECA</name>
<feature type="compositionally biased region" description="Low complexity" evidence="1">
    <location>
        <begin position="80"/>
        <end position="93"/>
    </location>
</feature>
<protein>
    <submittedName>
        <fullName evidence="2">Uncharacterized protein</fullName>
    </submittedName>
</protein>
<evidence type="ECO:0000256" key="1">
    <source>
        <dbReference type="SAM" id="MobiDB-lite"/>
    </source>
</evidence>
<gene>
    <name evidence="2" type="ORF">ACAT0790_LOCUS22757</name>
</gene>
<proteinExistence type="predicted"/>
<dbReference type="EMBL" id="HBGE01037689">
    <property type="protein sequence ID" value="CAD9132308.1"/>
    <property type="molecule type" value="Transcribed_RNA"/>
</dbReference>
<accession>A0A7S1QF54</accession>
<sequence>MSPPPPTRSSAPRGLRSCSSGRGPSALNLLQRLATAFDNTDQRKAYRTTRSRGVGSCCGAGRRFAAKTSSMNRDERPALRRASSAAAGRPRALWSSKGGNAA</sequence>